<dbReference type="GO" id="GO:0006427">
    <property type="term" value="P:histidyl-tRNA aminoacylation"/>
    <property type="evidence" value="ECO:0007669"/>
    <property type="project" value="UniProtKB-UniRule"/>
</dbReference>
<comment type="subcellular location">
    <subcellularLocation>
        <location evidence="8">Cytoplasm</location>
    </subcellularLocation>
</comment>
<dbReference type="Proteomes" id="UP000177967">
    <property type="component" value="Unassembled WGS sequence"/>
</dbReference>
<evidence type="ECO:0000256" key="6">
    <source>
        <dbReference type="ARBA" id="ARBA00023146"/>
    </source>
</evidence>
<dbReference type="GO" id="GO:0005737">
    <property type="term" value="C:cytoplasm"/>
    <property type="evidence" value="ECO:0007669"/>
    <property type="project" value="UniProtKB-SubCell"/>
</dbReference>
<feature type="binding site" evidence="9">
    <location>
        <begin position="79"/>
        <end position="81"/>
    </location>
    <ligand>
        <name>L-histidine</name>
        <dbReference type="ChEBI" id="CHEBI:57595"/>
    </ligand>
</feature>
<dbReference type="InterPro" id="IPR004154">
    <property type="entry name" value="Anticodon-bd"/>
</dbReference>
<keyword evidence="3 8" id="KW-0547">Nucleotide-binding</keyword>
<keyword evidence="5 8" id="KW-0648">Protein biosynthesis</keyword>
<evidence type="ECO:0000256" key="7">
    <source>
        <dbReference type="ARBA" id="ARBA00047639"/>
    </source>
</evidence>
<dbReference type="GO" id="GO:0005524">
    <property type="term" value="F:ATP binding"/>
    <property type="evidence" value="ECO:0007669"/>
    <property type="project" value="UniProtKB-UniRule"/>
</dbReference>
<evidence type="ECO:0000259" key="10">
    <source>
        <dbReference type="PROSITE" id="PS50862"/>
    </source>
</evidence>
<evidence type="ECO:0000256" key="2">
    <source>
        <dbReference type="ARBA" id="ARBA00022598"/>
    </source>
</evidence>
<feature type="binding site" evidence="9">
    <location>
        <position position="244"/>
    </location>
    <ligand>
        <name>L-histidine</name>
        <dbReference type="ChEBI" id="CHEBI:57595"/>
    </ligand>
</feature>
<dbReference type="PANTHER" id="PTHR11476:SF7">
    <property type="entry name" value="HISTIDINE--TRNA LIGASE"/>
    <property type="match status" value="1"/>
</dbReference>
<dbReference type="CDD" id="cd00859">
    <property type="entry name" value="HisRS_anticodon"/>
    <property type="match status" value="1"/>
</dbReference>
<dbReference type="PANTHER" id="PTHR11476">
    <property type="entry name" value="HISTIDYL-TRNA SYNTHETASE"/>
    <property type="match status" value="1"/>
</dbReference>
<dbReference type="SUPFAM" id="SSF52954">
    <property type="entry name" value="Class II aaRS ABD-related"/>
    <property type="match status" value="1"/>
</dbReference>
<evidence type="ECO:0000313" key="11">
    <source>
        <dbReference type="EMBL" id="OGY07779.1"/>
    </source>
</evidence>
<dbReference type="NCBIfam" id="TIGR00442">
    <property type="entry name" value="hisS"/>
    <property type="match status" value="1"/>
</dbReference>
<feature type="binding site" evidence="9">
    <location>
        <position position="123"/>
    </location>
    <ligand>
        <name>L-histidine</name>
        <dbReference type="ChEBI" id="CHEBI:57595"/>
    </ligand>
</feature>
<reference evidence="11 12" key="1">
    <citation type="journal article" date="2016" name="Nat. Commun.">
        <title>Thousands of microbial genomes shed light on interconnected biogeochemical processes in an aquifer system.</title>
        <authorList>
            <person name="Anantharaman K."/>
            <person name="Brown C.T."/>
            <person name="Hug L.A."/>
            <person name="Sharon I."/>
            <person name="Castelle C.J."/>
            <person name="Probst A.J."/>
            <person name="Thomas B.C."/>
            <person name="Singh A."/>
            <person name="Wilkins M.J."/>
            <person name="Karaoz U."/>
            <person name="Brodie E.L."/>
            <person name="Williams K.H."/>
            <person name="Hubbard S.S."/>
            <person name="Banfield J.F."/>
        </authorList>
    </citation>
    <scope>NUCLEOTIDE SEQUENCE [LARGE SCALE GENOMIC DNA]</scope>
</reference>
<dbReference type="Gene3D" id="3.30.930.10">
    <property type="entry name" value="Bira Bifunctional Protein, Domain 2"/>
    <property type="match status" value="1"/>
</dbReference>
<dbReference type="GO" id="GO:0004821">
    <property type="term" value="F:histidine-tRNA ligase activity"/>
    <property type="evidence" value="ECO:0007669"/>
    <property type="project" value="UniProtKB-UniRule"/>
</dbReference>
<comment type="similarity">
    <text evidence="1 8">Belongs to the class-II aminoacyl-tRNA synthetase family.</text>
</comment>
<dbReference type="EC" id="6.1.1.21" evidence="8"/>
<evidence type="ECO:0000256" key="8">
    <source>
        <dbReference type="HAMAP-Rule" id="MF_00127"/>
    </source>
</evidence>
<dbReference type="InterPro" id="IPR045864">
    <property type="entry name" value="aa-tRNA-synth_II/BPL/LPL"/>
</dbReference>
<keyword evidence="6 8" id="KW-0030">Aminoacyl-tRNA synthetase</keyword>
<sequence>MAEIQNLKGFRDFLPESARKRQYVIDILRGVFELYGFEPLETPALEYEEILMGKYGEEGNKLMYRFTDNGERRVALRYDQTVPLARVVAQYGQELPSPFRRYQIQPVWRAENTQRGRYREFLQCDIDITGVNSSLADAEVIACTLTAVKNLGFETLCMSINDRTLFEGIDPKYLIVIDKLPKIGEEAAKKELVERGMSQEKVDSFIQKIQSLPPSENLRKLFKYLNEMGFEENKDFVFNPLIVRGLDYYTSTIFELVDRENPSLSLAGGGRYDNLIGIFAGQTIPATGLAFGFDRLLETMEDRGLFSNGTQNATPRVLVTIFSPQQVEKSVEISSSLRESGINTELYTDENTKMEKQLKYADKRRIPYVVIIGPEEAANNNVVLKNMQSGEQENLSFDQLIASLASPGRTLQG</sequence>
<dbReference type="InterPro" id="IPR006195">
    <property type="entry name" value="aa-tRNA-synth_II"/>
</dbReference>
<feature type="binding site" evidence="9">
    <location>
        <position position="109"/>
    </location>
    <ligand>
        <name>L-histidine</name>
        <dbReference type="ChEBI" id="CHEBI:57595"/>
    </ligand>
</feature>
<evidence type="ECO:0000256" key="1">
    <source>
        <dbReference type="ARBA" id="ARBA00008226"/>
    </source>
</evidence>
<name>A0A1G1UXB0_9BACT</name>
<accession>A0A1G1UXB0</accession>
<dbReference type="AlphaFoldDB" id="A0A1G1UXB0"/>
<feature type="binding site" evidence="9">
    <location>
        <position position="127"/>
    </location>
    <ligand>
        <name>L-histidine</name>
        <dbReference type="ChEBI" id="CHEBI:57595"/>
    </ligand>
</feature>
<comment type="subunit">
    <text evidence="8">Homodimer.</text>
</comment>
<dbReference type="HAMAP" id="MF_00127">
    <property type="entry name" value="His_tRNA_synth"/>
    <property type="match status" value="1"/>
</dbReference>
<dbReference type="PIRSF" id="PIRSF001549">
    <property type="entry name" value="His-tRNA_synth"/>
    <property type="match status" value="1"/>
</dbReference>
<feature type="binding site" evidence="9">
    <location>
        <begin position="248"/>
        <end position="249"/>
    </location>
    <ligand>
        <name>L-histidine</name>
        <dbReference type="ChEBI" id="CHEBI:57595"/>
    </ligand>
</feature>
<dbReference type="InterPro" id="IPR004516">
    <property type="entry name" value="HisRS/HisZ"/>
</dbReference>
<dbReference type="EMBL" id="MHBW01000035">
    <property type="protein sequence ID" value="OGY07779.1"/>
    <property type="molecule type" value="Genomic_DNA"/>
</dbReference>
<keyword evidence="2 8" id="KW-0436">Ligase</keyword>
<evidence type="ECO:0000256" key="4">
    <source>
        <dbReference type="ARBA" id="ARBA00022840"/>
    </source>
</evidence>
<dbReference type="SUPFAM" id="SSF55681">
    <property type="entry name" value="Class II aaRS and biotin synthetases"/>
    <property type="match status" value="1"/>
</dbReference>
<dbReference type="PROSITE" id="PS50862">
    <property type="entry name" value="AA_TRNA_LIGASE_II"/>
    <property type="match status" value="1"/>
</dbReference>
<dbReference type="STRING" id="1797513.A2782_01395"/>
<evidence type="ECO:0000313" key="12">
    <source>
        <dbReference type="Proteomes" id="UP000177967"/>
    </source>
</evidence>
<dbReference type="CDD" id="cd00773">
    <property type="entry name" value="HisRS-like_core"/>
    <property type="match status" value="1"/>
</dbReference>
<dbReference type="InterPro" id="IPR041715">
    <property type="entry name" value="HisRS-like_core"/>
</dbReference>
<dbReference type="InterPro" id="IPR036621">
    <property type="entry name" value="Anticodon-bd_dom_sf"/>
</dbReference>
<protein>
    <recommendedName>
        <fullName evidence="8">Histidine--tRNA ligase</fullName>
        <ecNumber evidence="8">6.1.1.21</ecNumber>
    </recommendedName>
    <alternativeName>
        <fullName evidence="8">Histidyl-tRNA synthetase</fullName>
        <shortName evidence="8">HisRS</shortName>
    </alternativeName>
</protein>
<keyword evidence="4 8" id="KW-0067">ATP-binding</keyword>
<gene>
    <name evidence="8" type="primary">hisS</name>
    <name evidence="11" type="ORF">A2782_01395</name>
</gene>
<evidence type="ECO:0000256" key="9">
    <source>
        <dbReference type="PIRSR" id="PIRSR001549-1"/>
    </source>
</evidence>
<dbReference type="Pfam" id="PF03129">
    <property type="entry name" value="HGTP_anticodon"/>
    <property type="match status" value="1"/>
</dbReference>
<dbReference type="InterPro" id="IPR033656">
    <property type="entry name" value="HisRS_anticodon"/>
</dbReference>
<comment type="caution">
    <text evidence="11">The sequence shown here is derived from an EMBL/GenBank/DDBJ whole genome shotgun (WGS) entry which is preliminary data.</text>
</comment>
<evidence type="ECO:0000256" key="5">
    <source>
        <dbReference type="ARBA" id="ARBA00022917"/>
    </source>
</evidence>
<dbReference type="InterPro" id="IPR015807">
    <property type="entry name" value="His-tRNA-ligase"/>
</dbReference>
<organism evidence="11 12">
    <name type="scientific">Candidatus Blackburnbacteria bacterium RIFCSPHIGHO2_01_FULL_43_15b</name>
    <dbReference type="NCBI Taxonomy" id="1797513"/>
    <lineage>
        <taxon>Bacteria</taxon>
        <taxon>Candidatus Blackburniibacteriota</taxon>
    </lineage>
</organism>
<keyword evidence="8" id="KW-0963">Cytoplasm</keyword>
<dbReference type="Gene3D" id="3.40.50.800">
    <property type="entry name" value="Anticodon-binding domain"/>
    <property type="match status" value="1"/>
</dbReference>
<proteinExistence type="inferred from homology"/>
<feature type="domain" description="Aminoacyl-transfer RNA synthetases class-II family profile" evidence="10">
    <location>
        <begin position="1"/>
        <end position="324"/>
    </location>
</feature>
<dbReference type="Pfam" id="PF13393">
    <property type="entry name" value="tRNA-synt_His"/>
    <property type="match status" value="2"/>
</dbReference>
<evidence type="ECO:0000256" key="3">
    <source>
        <dbReference type="ARBA" id="ARBA00022741"/>
    </source>
</evidence>
<comment type="catalytic activity">
    <reaction evidence="7 8">
        <text>tRNA(His) + L-histidine + ATP = L-histidyl-tRNA(His) + AMP + diphosphate + H(+)</text>
        <dbReference type="Rhea" id="RHEA:17313"/>
        <dbReference type="Rhea" id="RHEA-COMP:9665"/>
        <dbReference type="Rhea" id="RHEA-COMP:9689"/>
        <dbReference type="ChEBI" id="CHEBI:15378"/>
        <dbReference type="ChEBI" id="CHEBI:30616"/>
        <dbReference type="ChEBI" id="CHEBI:33019"/>
        <dbReference type="ChEBI" id="CHEBI:57595"/>
        <dbReference type="ChEBI" id="CHEBI:78442"/>
        <dbReference type="ChEBI" id="CHEBI:78527"/>
        <dbReference type="ChEBI" id="CHEBI:456215"/>
        <dbReference type="EC" id="6.1.1.21"/>
    </reaction>
</comment>